<keyword evidence="6 7" id="KW-0472">Membrane</keyword>
<evidence type="ECO:0000256" key="4">
    <source>
        <dbReference type="ARBA" id="ARBA00022692"/>
    </source>
</evidence>
<keyword evidence="4 7" id="KW-0812">Transmembrane</keyword>
<dbReference type="CDD" id="cd06261">
    <property type="entry name" value="TM_PBP2"/>
    <property type="match status" value="1"/>
</dbReference>
<feature type="domain" description="ABC transmembrane type-1" evidence="8">
    <location>
        <begin position="85"/>
        <end position="297"/>
    </location>
</feature>
<evidence type="ECO:0000256" key="6">
    <source>
        <dbReference type="ARBA" id="ARBA00023136"/>
    </source>
</evidence>
<dbReference type="Proteomes" id="UP000826651">
    <property type="component" value="Unassembled WGS sequence"/>
</dbReference>
<proteinExistence type="inferred from homology"/>
<reference evidence="9 10" key="1">
    <citation type="submission" date="2021-04" db="EMBL/GenBank/DDBJ databases">
        <title>Ruania sp. nov., isolated from sandy soil of mangrove forest.</title>
        <authorList>
            <person name="Ge X."/>
            <person name="Huang R."/>
            <person name="Liu W."/>
        </authorList>
    </citation>
    <scope>NUCLEOTIDE SEQUENCE [LARGE SCALE GENOMIC DNA]</scope>
    <source>
        <strain evidence="9 10">N2-46</strain>
    </source>
</reference>
<keyword evidence="10" id="KW-1185">Reference proteome</keyword>
<comment type="caution">
    <text evidence="9">The sequence shown here is derived from an EMBL/GenBank/DDBJ whole genome shotgun (WGS) entry which is preliminary data.</text>
</comment>
<organism evidence="9 10">
    <name type="scientific">Occultella gossypii</name>
    <dbReference type="NCBI Taxonomy" id="2800820"/>
    <lineage>
        <taxon>Bacteria</taxon>
        <taxon>Bacillati</taxon>
        <taxon>Actinomycetota</taxon>
        <taxon>Actinomycetes</taxon>
        <taxon>Micrococcales</taxon>
        <taxon>Ruaniaceae</taxon>
        <taxon>Occultella</taxon>
    </lineage>
</organism>
<evidence type="ECO:0000256" key="5">
    <source>
        <dbReference type="ARBA" id="ARBA00022989"/>
    </source>
</evidence>
<evidence type="ECO:0000256" key="7">
    <source>
        <dbReference type="RuleBase" id="RU363032"/>
    </source>
</evidence>
<protein>
    <submittedName>
        <fullName evidence="9">Sugar ABC transporter permease</fullName>
    </submittedName>
</protein>
<evidence type="ECO:0000256" key="2">
    <source>
        <dbReference type="ARBA" id="ARBA00022448"/>
    </source>
</evidence>
<feature type="transmembrane region" description="Helical" evidence="7">
    <location>
        <begin position="89"/>
        <end position="110"/>
    </location>
</feature>
<dbReference type="PANTHER" id="PTHR30193:SF41">
    <property type="entry name" value="DIACETYLCHITOBIOSE UPTAKE SYSTEM PERMEASE PROTEIN NGCF"/>
    <property type="match status" value="1"/>
</dbReference>
<accession>A0ABS7SCG8</accession>
<comment type="similarity">
    <text evidence="7">Belongs to the binding-protein-dependent transport system permease family.</text>
</comment>
<comment type="subcellular location">
    <subcellularLocation>
        <location evidence="1 7">Cell membrane</location>
        <topology evidence="1 7">Multi-pass membrane protein</topology>
    </subcellularLocation>
</comment>
<keyword evidence="3" id="KW-1003">Cell membrane</keyword>
<evidence type="ECO:0000256" key="1">
    <source>
        <dbReference type="ARBA" id="ARBA00004651"/>
    </source>
</evidence>
<evidence type="ECO:0000313" key="9">
    <source>
        <dbReference type="EMBL" id="MBZ2197962.1"/>
    </source>
</evidence>
<evidence type="ECO:0000313" key="10">
    <source>
        <dbReference type="Proteomes" id="UP000826651"/>
    </source>
</evidence>
<keyword evidence="5 7" id="KW-1133">Transmembrane helix</keyword>
<dbReference type="PANTHER" id="PTHR30193">
    <property type="entry name" value="ABC TRANSPORTER PERMEASE PROTEIN"/>
    <property type="match status" value="1"/>
</dbReference>
<sequence>MTILRSAAVQRRPAARRTARANTVRGLLLLAPFLVLYLTFVGVPAAYGVWLSFTDSGLMGGGLGDWVGWGNYAEVLSNPQFWGSVRNTLWFLLLTTPPAVILALILAVLTNRMRRGRWFPRVAFFAPYVMPVSVLALVWTWVYSPALGLLTNISEALFGSSPAWLSDPQWAMPSIAIASIWGSLGFTFVLYTAGLQEIPTELYDAATVDGASGWQQTWFVTLPLLRRTTLLVTMLELIGALKVFDQIYLLTGGGPNFATRSVVGFIFDYGFTSYRVGFASAASLILFVFVLVLSAAWFATSRRLSKEDGS</sequence>
<evidence type="ECO:0000259" key="8">
    <source>
        <dbReference type="PROSITE" id="PS50928"/>
    </source>
</evidence>
<dbReference type="InterPro" id="IPR035906">
    <property type="entry name" value="MetI-like_sf"/>
</dbReference>
<dbReference type="SUPFAM" id="SSF161098">
    <property type="entry name" value="MetI-like"/>
    <property type="match status" value="1"/>
</dbReference>
<keyword evidence="2 7" id="KW-0813">Transport</keyword>
<dbReference type="Gene3D" id="1.10.3720.10">
    <property type="entry name" value="MetI-like"/>
    <property type="match status" value="1"/>
</dbReference>
<dbReference type="PROSITE" id="PS50928">
    <property type="entry name" value="ABC_TM1"/>
    <property type="match status" value="1"/>
</dbReference>
<dbReference type="InterPro" id="IPR000515">
    <property type="entry name" value="MetI-like"/>
</dbReference>
<dbReference type="EMBL" id="JAGSHT010000016">
    <property type="protein sequence ID" value="MBZ2197962.1"/>
    <property type="molecule type" value="Genomic_DNA"/>
</dbReference>
<dbReference type="RefSeq" id="WP_223408284.1">
    <property type="nucleotide sequence ID" value="NZ_JAGSHT010000016.1"/>
</dbReference>
<gene>
    <name evidence="9" type="ORF">KCQ71_17510</name>
</gene>
<name>A0ABS7SCG8_9MICO</name>
<feature type="transmembrane region" description="Helical" evidence="7">
    <location>
        <begin position="26"/>
        <end position="50"/>
    </location>
</feature>
<evidence type="ECO:0000256" key="3">
    <source>
        <dbReference type="ARBA" id="ARBA00022475"/>
    </source>
</evidence>
<dbReference type="InterPro" id="IPR051393">
    <property type="entry name" value="ABC_transporter_permease"/>
</dbReference>
<dbReference type="Pfam" id="PF00528">
    <property type="entry name" value="BPD_transp_1"/>
    <property type="match status" value="1"/>
</dbReference>
<feature type="transmembrane region" description="Helical" evidence="7">
    <location>
        <begin position="122"/>
        <end position="142"/>
    </location>
</feature>
<feature type="transmembrane region" description="Helical" evidence="7">
    <location>
        <begin position="170"/>
        <end position="191"/>
    </location>
</feature>
<feature type="transmembrane region" description="Helical" evidence="7">
    <location>
        <begin position="276"/>
        <end position="299"/>
    </location>
</feature>